<keyword evidence="9" id="KW-0406">Ion transport</keyword>
<evidence type="ECO:0000256" key="7">
    <source>
        <dbReference type="ARBA" id="ARBA00022692"/>
    </source>
</evidence>
<feature type="transmembrane region" description="Helical" evidence="14">
    <location>
        <begin position="1292"/>
        <end position="1308"/>
    </location>
</feature>
<evidence type="ECO:0000256" key="1">
    <source>
        <dbReference type="ARBA" id="ARBA00004496"/>
    </source>
</evidence>
<evidence type="ECO:0000256" key="14">
    <source>
        <dbReference type="SAM" id="Phobius"/>
    </source>
</evidence>
<feature type="region of interest" description="Disordered" evidence="13">
    <location>
        <begin position="742"/>
        <end position="817"/>
    </location>
</feature>
<evidence type="ECO:0000256" key="12">
    <source>
        <dbReference type="SAM" id="Coils"/>
    </source>
</evidence>
<feature type="transmembrane region" description="Helical" evidence="14">
    <location>
        <begin position="933"/>
        <end position="955"/>
    </location>
</feature>
<feature type="region of interest" description="Disordered" evidence="13">
    <location>
        <begin position="1084"/>
        <end position="1119"/>
    </location>
</feature>
<dbReference type="GO" id="GO:0005737">
    <property type="term" value="C:cytoplasm"/>
    <property type="evidence" value="ECO:0007669"/>
    <property type="project" value="UniProtKB-SubCell"/>
</dbReference>
<dbReference type="InterPro" id="IPR031334">
    <property type="entry name" value="Piezo_cap_dom"/>
</dbReference>
<feature type="region of interest" description="Disordered" evidence="13">
    <location>
        <begin position="1857"/>
        <end position="1880"/>
    </location>
</feature>
<dbReference type="Pfam" id="PF15917">
    <property type="entry name" value="Piezo_TM25-28"/>
    <property type="match status" value="1"/>
</dbReference>
<evidence type="ECO:0000256" key="6">
    <source>
        <dbReference type="ARBA" id="ARBA00022490"/>
    </source>
</evidence>
<dbReference type="Gene3D" id="1.20.1410.10">
    <property type="entry name" value="I/LWEQ domain"/>
    <property type="match status" value="1"/>
</dbReference>
<reference evidence="17" key="1">
    <citation type="submission" date="2022-11" db="UniProtKB">
        <authorList>
            <consortium name="WormBaseParasite"/>
        </authorList>
    </citation>
    <scope>IDENTIFICATION</scope>
</reference>
<dbReference type="PANTHER" id="PTHR13167:SF25">
    <property type="entry name" value="PIEZO-TYPE MECHANOSENSITIVE ION CHANNEL COMPONENT"/>
    <property type="match status" value="1"/>
</dbReference>
<dbReference type="InterPro" id="IPR056768">
    <property type="entry name" value="THU_Piezo"/>
</dbReference>
<feature type="transmembrane region" description="Helical" evidence="14">
    <location>
        <begin position="1320"/>
        <end position="1343"/>
    </location>
</feature>
<feature type="domain" description="I/LWEQ" evidence="15">
    <location>
        <begin position="1610"/>
        <end position="1854"/>
    </location>
</feature>
<evidence type="ECO:0000256" key="10">
    <source>
        <dbReference type="ARBA" id="ARBA00023136"/>
    </source>
</evidence>
<dbReference type="PANTHER" id="PTHR13167">
    <property type="entry name" value="PIEZO-TYPE MECHANOSENSITIVE ION CHANNEL COMPONENT"/>
    <property type="match status" value="1"/>
</dbReference>
<organism evidence="16 17">
    <name type="scientific">Meloidogyne incognita</name>
    <name type="common">Southern root-knot nematode worm</name>
    <name type="synonym">Oxyuris incognita</name>
    <dbReference type="NCBI Taxonomy" id="6306"/>
    <lineage>
        <taxon>Eukaryota</taxon>
        <taxon>Metazoa</taxon>
        <taxon>Ecdysozoa</taxon>
        <taxon>Nematoda</taxon>
        <taxon>Chromadorea</taxon>
        <taxon>Rhabditida</taxon>
        <taxon>Tylenchina</taxon>
        <taxon>Tylenchomorpha</taxon>
        <taxon>Tylenchoidea</taxon>
        <taxon>Meloidogynidae</taxon>
        <taxon>Meloidogyninae</taxon>
        <taxon>Meloidogyne</taxon>
        <taxon>Meloidogyne incognita group</taxon>
    </lineage>
</organism>
<feature type="transmembrane region" description="Helical" evidence="14">
    <location>
        <begin position="1258"/>
        <end position="1280"/>
    </location>
</feature>
<feature type="transmembrane region" description="Helical" evidence="14">
    <location>
        <begin position="191"/>
        <end position="212"/>
    </location>
</feature>
<dbReference type="Pfam" id="PF12166">
    <property type="entry name" value="Piezo_cap"/>
    <property type="match status" value="1"/>
</dbReference>
<dbReference type="Proteomes" id="UP000887563">
    <property type="component" value="Unplaced"/>
</dbReference>
<evidence type="ECO:0000256" key="9">
    <source>
        <dbReference type="ARBA" id="ARBA00023065"/>
    </source>
</evidence>
<keyword evidence="7 14" id="KW-0812">Transmembrane</keyword>
<dbReference type="InterPro" id="IPR031805">
    <property type="entry name" value="Piezo_TM25-28"/>
</dbReference>
<feature type="transmembrane region" description="Helical" evidence="14">
    <location>
        <begin position="1188"/>
        <end position="1207"/>
    </location>
</feature>
<comment type="subcellular location">
    <subcellularLocation>
        <location evidence="2">Cell membrane</location>
        <topology evidence="2">Multi-pass membrane protein</topology>
    </subcellularLocation>
    <subcellularLocation>
        <location evidence="1">Cytoplasm</location>
    </subcellularLocation>
</comment>
<keyword evidence="10 14" id="KW-0472">Membrane</keyword>
<dbReference type="GO" id="GO:0005886">
    <property type="term" value="C:plasma membrane"/>
    <property type="evidence" value="ECO:0007669"/>
    <property type="project" value="UniProtKB-SubCell"/>
</dbReference>
<evidence type="ECO:0000256" key="2">
    <source>
        <dbReference type="ARBA" id="ARBA00004651"/>
    </source>
</evidence>
<dbReference type="GO" id="GO:0050982">
    <property type="term" value="P:detection of mechanical stimulus"/>
    <property type="evidence" value="ECO:0007669"/>
    <property type="project" value="TreeGrafter"/>
</dbReference>
<protein>
    <submittedName>
        <fullName evidence="17">I/LWEQ domain-containing protein</fullName>
    </submittedName>
</protein>
<dbReference type="GO" id="GO:0005261">
    <property type="term" value="F:monoatomic cation channel activity"/>
    <property type="evidence" value="ECO:0007669"/>
    <property type="project" value="TreeGrafter"/>
</dbReference>
<keyword evidence="16" id="KW-1185">Reference proteome</keyword>
<feature type="transmembrane region" description="Helical" evidence="14">
    <location>
        <begin position="1039"/>
        <end position="1058"/>
    </location>
</feature>
<dbReference type="WBParaSite" id="Minc3s00505g13444">
    <property type="protein sequence ID" value="Minc3s00505g13444"/>
    <property type="gene ID" value="Minc3s00505g13444"/>
</dbReference>
<dbReference type="GO" id="GO:0008381">
    <property type="term" value="F:mechanosensitive monoatomic ion channel activity"/>
    <property type="evidence" value="ECO:0007669"/>
    <property type="project" value="InterPro"/>
</dbReference>
<dbReference type="GO" id="GO:0003779">
    <property type="term" value="F:actin binding"/>
    <property type="evidence" value="ECO:0007669"/>
    <property type="project" value="InterPro"/>
</dbReference>
<dbReference type="PROSITE" id="PS50945">
    <property type="entry name" value="I_LWEQ"/>
    <property type="match status" value="1"/>
</dbReference>
<evidence type="ECO:0000256" key="3">
    <source>
        <dbReference type="ARBA" id="ARBA00007821"/>
    </source>
</evidence>
<feature type="transmembrane region" description="Helical" evidence="14">
    <location>
        <begin position="28"/>
        <end position="55"/>
    </location>
</feature>
<feature type="transmembrane region" description="Helical" evidence="14">
    <location>
        <begin position="1400"/>
        <end position="1424"/>
    </location>
</feature>
<feature type="compositionally biased region" description="Low complexity" evidence="13">
    <location>
        <begin position="1084"/>
        <end position="1099"/>
    </location>
</feature>
<evidence type="ECO:0000256" key="5">
    <source>
        <dbReference type="ARBA" id="ARBA00022475"/>
    </source>
</evidence>
<evidence type="ECO:0000256" key="11">
    <source>
        <dbReference type="ARBA" id="ARBA00023303"/>
    </source>
</evidence>
<keyword evidence="5" id="KW-1003">Cell membrane</keyword>
<dbReference type="SUPFAM" id="SSF109885">
    <property type="entry name" value="I/LWEQ domain"/>
    <property type="match status" value="1"/>
</dbReference>
<feature type="transmembrane region" description="Helical" evidence="14">
    <location>
        <begin position="218"/>
        <end position="234"/>
    </location>
</feature>
<feature type="coiled-coil region" evidence="12">
    <location>
        <begin position="1813"/>
        <end position="1849"/>
    </location>
</feature>
<dbReference type="Pfam" id="PF24874">
    <property type="entry name" value="Piezo_THU9_anchor"/>
    <property type="match status" value="1"/>
</dbReference>
<feature type="transmembrane region" description="Helical" evidence="14">
    <location>
        <begin position="961"/>
        <end position="979"/>
    </location>
</feature>
<name>A0A914LL73_MELIC</name>
<feature type="transmembrane region" description="Helical" evidence="14">
    <location>
        <begin position="1363"/>
        <end position="1379"/>
    </location>
</feature>
<keyword evidence="4" id="KW-0813">Transport</keyword>
<dbReference type="Pfam" id="PF23188">
    <property type="entry name" value="THU_Piezo1"/>
    <property type="match status" value="1"/>
</dbReference>
<dbReference type="InterPro" id="IPR056770">
    <property type="entry name" value="Piezo_THU9_anchor"/>
</dbReference>
<dbReference type="GO" id="GO:0071260">
    <property type="term" value="P:cellular response to mechanical stimulus"/>
    <property type="evidence" value="ECO:0007669"/>
    <property type="project" value="TreeGrafter"/>
</dbReference>
<evidence type="ECO:0000259" key="15">
    <source>
        <dbReference type="PROSITE" id="PS50945"/>
    </source>
</evidence>
<dbReference type="SMART" id="SM00307">
    <property type="entry name" value="ILWEQ"/>
    <property type="match status" value="1"/>
</dbReference>
<feature type="coiled-coil region" evidence="12">
    <location>
        <begin position="567"/>
        <end position="601"/>
    </location>
</feature>
<feature type="transmembrane region" description="Helical" evidence="14">
    <location>
        <begin position="1227"/>
        <end position="1246"/>
    </location>
</feature>
<evidence type="ECO:0000256" key="13">
    <source>
        <dbReference type="SAM" id="MobiDB-lite"/>
    </source>
</evidence>
<feature type="compositionally biased region" description="Basic and acidic residues" evidence="13">
    <location>
        <begin position="805"/>
        <end position="816"/>
    </location>
</feature>
<dbReference type="Pfam" id="PF01608">
    <property type="entry name" value="I_LWEQ"/>
    <property type="match status" value="1"/>
</dbReference>
<feature type="transmembrane region" description="Helical" evidence="14">
    <location>
        <begin position="241"/>
        <end position="263"/>
    </location>
</feature>
<dbReference type="InterPro" id="IPR035964">
    <property type="entry name" value="I/LWEQ_dom_sf"/>
</dbReference>
<feature type="transmembrane region" description="Helical" evidence="14">
    <location>
        <begin position="134"/>
        <end position="152"/>
    </location>
</feature>
<keyword evidence="12" id="KW-0175">Coiled coil</keyword>
<evidence type="ECO:0000313" key="16">
    <source>
        <dbReference type="Proteomes" id="UP000887563"/>
    </source>
</evidence>
<dbReference type="InterPro" id="IPR002558">
    <property type="entry name" value="ILWEQ_dom"/>
</dbReference>
<keyword evidence="6" id="KW-0963">Cytoplasm</keyword>
<feature type="transmembrane region" description="Helical" evidence="14">
    <location>
        <begin position="833"/>
        <end position="856"/>
    </location>
</feature>
<feature type="transmembrane region" description="Helical" evidence="14">
    <location>
        <begin position="986"/>
        <end position="1005"/>
    </location>
</feature>
<comment type="similarity">
    <text evidence="3">Belongs to the PIEZO (TC 1.A.75) family.</text>
</comment>
<accession>A0A914LL73</accession>
<feature type="transmembrane region" description="Helical" evidence="14">
    <location>
        <begin position="387"/>
        <end position="417"/>
    </location>
</feature>
<evidence type="ECO:0000256" key="4">
    <source>
        <dbReference type="ARBA" id="ARBA00022448"/>
    </source>
</evidence>
<dbReference type="InterPro" id="IPR027272">
    <property type="entry name" value="Piezo"/>
</dbReference>
<evidence type="ECO:0000313" key="17">
    <source>
        <dbReference type="WBParaSite" id="Minc3s00505g13444"/>
    </source>
</evidence>
<evidence type="ECO:0000256" key="8">
    <source>
        <dbReference type="ARBA" id="ARBA00022989"/>
    </source>
</evidence>
<dbReference type="GO" id="GO:0042391">
    <property type="term" value="P:regulation of membrane potential"/>
    <property type="evidence" value="ECO:0007669"/>
    <property type="project" value="TreeGrafter"/>
</dbReference>
<feature type="transmembrane region" description="Helical" evidence="14">
    <location>
        <begin position="438"/>
        <end position="463"/>
    </location>
</feature>
<sequence>MTPTTTNNFIINLKDFCWRFLELYLFKFTLFVLLFVCIEHYCLLNLFCIIFISIALSSSTFCVSKSVTFALCAYMAILFVVRSVYQFDFIPSIEDFHWPWNKTCNRNDTNSLFNTTSKWVGLEKQNDEWVVSDYIGYTLILILIGLQFCIKYRQHLNRKLRSLAEPPPGILFPNAQPADFDKSLTDCTKFLLNYGFYKFGMEISLASLGFAAWMRMDLLGALLVLWLLVLISIPRNARKRLWPFLVFYLAFVLPLQYFSALGLPSNLCIDYPWDYWQPLFNIFHSIGKSWQLLNNNLSLFLCLPNYRMSPDRFSDNLKIDFILLTIVAAQNRMFKQESEEHPAGSNDSIYVCNKYQLLKENPHYDFVIEQRSFVDFIKYIIFMYGHWITMIMTLCAGLGGTSLFALGYVILAFWMLWEGNNLYTMHRYTKTLARWNTLAKYTVVIMLCKIFLQLVGCVFIGLIRPKQLCPVQQLFSIFCVNPLSIGELQKFFSELPSDDTEFSDLQSCSKGGDSSEASIGFDAVAFLFIIFQLRILHSWYFQRCMIEFRCEVIQANRGAVLINQLIEKEMREQTEHQNKKLREIKARTAAIRKRYEEQQRRSSGYGAVVFSPQTYGQVVRPRSIIDIDDPLPSYDPRYAPPPSTSVMAKRAGDYYMFEGDPEIDDLIEPVISFVPEVTPGAGDFDKLDPAQLLHTALGKDLDLIKTLDSVEEAEQIKDEKLRMIAAVAPSEKAREIAKLALKLRHQSPPKPETVRHVDEGDYYSIGGPSTSQAEKSEKDEETDTTDGIPIIRFRKKRQQQQPEDVIEKESTQKEIEEQQQTTTKIDAYSYAKAIISFFQFLWKIMIAFLDWISAFLNRRSREHRYVAYVLNKEKEHLKEMMSNELYDGQISSSDLRERWESHNMHIVSSEEDIKRLENEAHDRWAERNVFARFINAVGNCICAHTDIICYAFAVFVHGKTAGLLTLPLPALVFFWGTLANPRPSKFFWVTMIIWTELVIVIKFAFQFGFWDWNSIAEEAKNSHKIYKLQYIFGVQRVEYFAVTDVALLIALFFHRYMLRKLGLWRDANSDRLLAYSPQLLNNSNGKNNLSSTSSSNEQSPNKRKGRTQNGSTATETSAITTTSISDDQINLEEIDIESGQKPITTATTEPVAENSKLPSPPSKIVHLSVIGNFIEKLIYPKFRYICDFYPLMFFLDIFCMLIIAFGYSSFGEGGTGDVVSDIKSNRIPITLVVIILVQSLMIVLDRGLYLRKAVVAKLIYHLLTLIIVHVWIFFILPLFTQKEAYTNGVARFLYYIKCIYFLISAWQIRNGYPSLCIGNLLTHSYGLINMVLFKIFMIIPFVFELRTAIDWTWTDTSMPIFDFFNMENFYAVVYNLKCARKFEEAFPAPRGEPKGTVIKYLMGLPLILIMILLVWSPIIAFALINTIGNISPPESAIMTVSLEGFPPLYKMEAKGLGLMAITQQEYNTLISNFSDINGRESELNTDVVDRTRKASAYITQYTAKDILKVKFRPESETFWQISPVSLIAFRDFLQNNNTGNLELSFNFEFKRPQEGKKEPQIHSFTQKAKIHGRELLDAIDNRSHWFQVLNALPTYLVIPSEGEVQIAKLLQRAAERRINSDSPSNITRTFNHWKMRLVETPLSKIIFYSRETNIGIKLEVNDKILNSCNELMGAVRELVIKSKEVQEEIVSNGRGQATPIEFYKRNHLWTEGLISAGRAVGVTATELVKSADKLIMEKGGKFEHLIVSAGSVGASVAQLFVSSRVKADKNSQKLVGLGKASKDVNKCTANLVGIVKQGQQSLGEEKLLDFSNLSLHETKKEEMESQVRVLELEAELSRERLRFAALRKQHFHIAQLVSNNQENGGGNNGDKGVDIPTPES</sequence>
<feature type="transmembrane region" description="Helical" evidence="14">
    <location>
        <begin position="67"/>
        <end position="85"/>
    </location>
</feature>
<proteinExistence type="inferred from homology"/>
<keyword evidence="8 14" id="KW-1133">Transmembrane helix</keyword>
<keyword evidence="11" id="KW-0407">Ion channel</keyword>